<comment type="caution">
    <text evidence="3">The sequence shown here is derived from an EMBL/GenBank/DDBJ whole genome shotgun (WGS) entry which is preliminary data.</text>
</comment>
<keyword evidence="4" id="KW-1185">Reference proteome</keyword>
<dbReference type="SUPFAM" id="SSF54593">
    <property type="entry name" value="Glyoxalase/Bleomycin resistance protein/Dihydroxybiphenyl dioxygenase"/>
    <property type="match status" value="1"/>
</dbReference>
<gene>
    <name evidence="3" type="ORF">O0955_01495</name>
</gene>
<accession>A0ABT4L4C0</accession>
<evidence type="ECO:0000313" key="3">
    <source>
        <dbReference type="EMBL" id="MCZ4242666.1"/>
    </source>
</evidence>
<name>A0ABT4L4C0_9SPHI</name>
<sequence length="171" mass="19155">MKKTALIILGFAAAFSLGFFFKTIFNKQTTNHIDVKQVDNVKIKQEKNMKLGAFSISLSVKDLNVSKQFYENLGFVVFAGGMEKNYLIMKNENALVGLFQGMFKGNILTFNPGWDENANNIEKFDDVREIQKQLKSKGLTVNPEADEQTTGPASLMVTDPDGNVVLIDQHR</sequence>
<dbReference type="EMBL" id="JAPWGM010000001">
    <property type="protein sequence ID" value="MCZ4242666.1"/>
    <property type="molecule type" value="Genomic_DNA"/>
</dbReference>
<reference evidence="3" key="1">
    <citation type="submission" date="2022-12" db="EMBL/GenBank/DDBJ databases">
        <title>Genome sequence of HCMS5-2.</title>
        <authorList>
            <person name="Woo H."/>
        </authorList>
    </citation>
    <scope>NUCLEOTIDE SEQUENCE</scope>
    <source>
        <strain evidence="3">HCMS5-2</strain>
    </source>
</reference>
<dbReference type="PANTHER" id="PTHR36503">
    <property type="entry name" value="BLR2520 PROTEIN"/>
    <property type="match status" value="1"/>
</dbReference>
<evidence type="ECO:0000256" key="1">
    <source>
        <dbReference type="SAM" id="MobiDB-lite"/>
    </source>
</evidence>
<dbReference type="Proteomes" id="UP001144347">
    <property type="component" value="Unassembled WGS sequence"/>
</dbReference>
<dbReference type="PANTHER" id="PTHR36503:SF1">
    <property type="entry name" value="BLR2520 PROTEIN"/>
    <property type="match status" value="1"/>
</dbReference>
<evidence type="ECO:0000259" key="2">
    <source>
        <dbReference type="Pfam" id="PF00903"/>
    </source>
</evidence>
<dbReference type="Gene3D" id="3.10.180.10">
    <property type="entry name" value="2,3-Dihydroxybiphenyl 1,2-Dioxygenase, domain 1"/>
    <property type="match status" value="1"/>
</dbReference>
<evidence type="ECO:0000313" key="4">
    <source>
        <dbReference type="Proteomes" id="UP001144347"/>
    </source>
</evidence>
<dbReference type="InterPro" id="IPR004360">
    <property type="entry name" value="Glyas_Fos-R_dOase_dom"/>
</dbReference>
<dbReference type="InterPro" id="IPR029068">
    <property type="entry name" value="Glyas_Bleomycin-R_OHBP_Dase"/>
</dbReference>
<organism evidence="3 4">
    <name type="scientific">Pedobacter punctiformis</name>
    <dbReference type="NCBI Taxonomy" id="3004097"/>
    <lineage>
        <taxon>Bacteria</taxon>
        <taxon>Pseudomonadati</taxon>
        <taxon>Bacteroidota</taxon>
        <taxon>Sphingobacteriia</taxon>
        <taxon>Sphingobacteriales</taxon>
        <taxon>Sphingobacteriaceae</taxon>
        <taxon>Pedobacter</taxon>
    </lineage>
</organism>
<protein>
    <submittedName>
        <fullName evidence="3">VOC family protein</fullName>
    </submittedName>
</protein>
<feature type="region of interest" description="Disordered" evidence="1">
    <location>
        <begin position="137"/>
        <end position="159"/>
    </location>
</feature>
<feature type="domain" description="Glyoxalase/fosfomycin resistance/dioxygenase" evidence="2">
    <location>
        <begin position="56"/>
        <end position="165"/>
    </location>
</feature>
<proteinExistence type="predicted"/>
<dbReference type="RefSeq" id="WP_269425758.1">
    <property type="nucleotide sequence ID" value="NZ_JAPWGM010000001.1"/>
</dbReference>
<dbReference type="Pfam" id="PF00903">
    <property type="entry name" value="Glyoxalase"/>
    <property type="match status" value="1"/>
</dbReference>